<gene>
    <name evidence="2" type="ORF">FOVG_17397</name>
</gene>
<dbReference type="Proteomes" id="UP000030751">
    <property type="component" value="Unassembled WGS sequence"/>
</dbReference>
<accession>W9NKK3</accession>
<sequence>MHVVVYYGYAGDPDNLVPMVNNDPNAPFDSHVPLRNLFGGEVISYKSGLSVFLCMIIFLNPKRVFIGDSYHGIHGVLDVMEKLNGMKKLTLKDLDQLQAGDVVHVETPLNPTGEARNLEYNVGSKEPIRPSSTRPVAKSGAAAVTLSVLFQAKEEYRGNSSIKTHESPLTPETRAAIMM</sequence>
<dbReference type="EMBL" id="JH651019">
    <property type="protein sequence ID" value="EXA31271.1"/>
    <property type="molecule type" value="Genomic_DNA"/>
</dbReference>
<proteinExistence type="predicted"/>
<keyword evidence="1" id="KW-1133">Transmembrane helix</keyword>
<organism evidence="2">
    <name type="scientific">Fusarium oxysporum f. sp. pisi HDV247</name>
    <dbReference type="NCBI Taxonomy" id="1080344"/>
    <lineage>
        <taxon>Eukaryota</taxon>
        <taxon>Fungi</taxon>
        <taxon>Dikarya</taxon>
        <taxon>Ascomycota</taxon>
        <taxon>Pezizomycotina</taxon>
        <taxon>Sordariomycetes</taxon>
        <taxon>Hypocreomycetidae</taxon>
        <taxon>Hypocreales</taxon>
        <taxon>Nectriaceae</taxon>
        <taxon>Fusarium</taxon>
        <taxon>Fusarium oxysporum species complex</taxon>
    </lineage>
</organism>
<dbReference type="OrthoDB" id="5093896at2759"/>
<evidence type="ECO:0000313" key="2">
    <source>
        <dbReference type="EMBL" id="EXA31271.1"/>
    </source>
</evidence>
<protein>
    <submittedName>
        <fullName evidence="2">Uncharacterized protein</fullName>
    </submittedName>
</protein>
<name>W9NKK3_FUSOX</name>
<keyword evidence="1" id="KW-0812">Transmembrane</keyword>
<dbReference type="HOGENOM" id="CLU_1503496_0_0_1"/>
<reference evidence="2" key="2">
    <citation type="submission" date="2012-05" db="EMBL/GenBank/DDBJ databases">
        <title>Annotation of the Genome Sequence of Fusarium oxysporum HDV247.</title>
        <authorList>
            <consortium name="The Broad Institute Genomics Platform"/>
            <person name="Ma L.-J."/>
            <person name="Corby-Kistler H."/>
            <person name="Broz K."/>
            <person name="Gale L.R."/>
            <person name="Jonkers W."/>
            <person name="O'Donnell K."/>
            <person name="Ploetz R."/>
            <person name="Steinberg C."/>
            <person name="Schwartz D.C."/>
            <person name="VanEtten H."/>
            <person name="Zhou S."/>
            <person name="Young S.K."/>
            <person name="Zeng Q."/>
            <person name="Gargeya S."/>
            <person name="Fitzgerald M."/>
            <person name="Abouelleil A."/>
            <person name="Alvarado L."/>
            <person name="Chapman S.B."/>
            <person name="Gainer-Dewar J."/>
            <person name="Goldberg J."/>
            <person name="Griggs A."/>
            <person name="Gujja S."/>
            <person name="Hansen M."/>
            <person name="Howarth C."/>
            <person name="Imamovic A."/>
            <person name="Ireland A."/>
            <person name="Larimer J."/>
            <person name="McCowan C."/>
            <person name="Murphy C."/>
            <person name="Pearson M."/>
            <person name="Poon T.W."/>
            <person name="Priest M."/>
            <person name="Roberts A."/>
            <person name="Saif S."/>
            <person name="Shea T."/>
            <person name="Sykes S."/>
            <person name="Wortman J."/>
            <person name="Nusbaum C."/>
            <person name="Birren B."/>
        </authorList>
    </citation>
    <scope>NUCLEOTIDE SEQUENCE</scope>
    <source>
        <strain evidence="2">HDV247</strain>
    </source>
</reference>
<evidence type="ECO:0000256" key="1">
    <source>
        <dbReference type="SAM" id="Phobius"/>
    </source>
</evidence>
<feature type="transmembrane region" description="Helical" evidence="1">
    <location>
        <begin position="42"/>
        <end position="59"/>
    </location>
</feature>
<reference evidence="2" key="1">
    <citation type="submission" date="2011-10" db="EMBL/GenBank/DDBJ databases">
        <title>The Genome Sequence of Fusarium oxysporum HDV247.</title>
        <authorList>
            <consortium name="The Broad Institute Genome Sequencing Platform"/>
            <person name="Ma L.-J."/>
            <person name="Gale L.R."/>
            <person name="Schwartz D.C."/>
            <person name="Zhou S."/>
            <person name="Corby-Kistler H."/>
            <person name="Young S.K."/>
            <person name="Zeng Q."/>
            <person name="Gargeya S."/>
            <person name="Fitzgerald M."/>
            <person name="Haas B."/>
            <person name="Abouelleil A."/>
            <person name="Alvarado L."/>
            <person name="Arachchi H.M."/>
            <person name="Berlin A."/>
            <person name="Brown A."/>
            <person name="Chapman S.B."/>
            <person name="Chen Z."/>
            <person name="Dunbar C."/>
            <person name="Freedman E."/>
            <person name="Gearin G."/>
            <person name="Goldberg J."/>
            <person name="Griggs A."/>
            <person name="Gujja S."/>
            <person name="Heiman D."/>
            <person name="Howarth C."/>
            <person name="Larson L."/>
            <person name="Lui A."/>
            <person name="MacDonald P.J.P."/>
            <person name="Montmayeur A."/>
            <person name="Murphy C."/>
            <person name="Neiman D."/>
            <person name="Pearson M."/>
            <person name="Priest M."/>
            <person name="Roberts A."/>
            <person name="Saif S."/>
            <person name="Shea T."/>
            <person name="Shenoy N."/>
            <person name="Sisk P."/>
            <person name="Stolte C."/>
            <person name="Sykes S."/>
            <person name="Wortman J."/>
            <person name="Nusbaum C."/>
            <person name="Birren B."/>
        </authorList>
    </citation>
    <scope>NUCLEOTIDE SEQUENCE [LARGE SCALE GENOMIC DNA]</scope>
    <source>
        <strain evidence="2">HDV247</strain>
    </source>
</reference>
<keyword evidence="1" id="KW-0472">Membrane</keyword>
<dbReference type="AlphaFoldDB" id="W9NKK3"/>